<dbReference type="SUPFAM" id="SSF69618">
    <property type="entry name" value="HemD-like"/>
    <property type="match status" value="1"/>
</dbReference>
<protein>
    <recommendedName>
        <fullName evidence="3 7">Uroporphyrinogen-III synthase</fullName>
        <ecNumber evidence="3 7">4.2.1.75</ecNumber>
    </recommendedName>
</protein>
<sequence>MGNVMATIFVMAKAKHNIVCLELPLVKHTQGPDLHKLSSLLQDVMFDWIVITSPEAGSVFLEAWRAAGSPRAQIGVVGTGTASVFHEVSQLPDRTLDVAFFPSKATGKALASELPKNGDRTYKVLYPASVKADNEIEEGLSNRGFEVTRLNTYNTVPVQEVEQVILKQAISAPVVAVASPSAIRAWYNLVYKQVNWDKSVACIGQTTALASKKLGLKNVYYPDNPCLDGWVEAILEALRVYHEQGNVSPSTTM</sequence>
<keyword evidence="4 7" id="KW-0456">Lyase</keyword>
<dbReference type="PANTHER" id="PTHR38042:SF1">
    <property type="entry name" value="UROPORPHYRINOGEN-III SYNTHASE, CHLOROPLASTIC"/>
    <property type="match status" value="1"/>
</dbReference>
<dbReference type="EMBL" id="JADCNM010000005">
    <property type="protein sequence ID" value="KAG0482821.1"/>
    <property type="molecule type" value="Genomic_DNA"/>
</dbReference>
<dbReference type="OrthoDB" id="443551at2759"/>
<feature type="domain" description="Tetrapyrrole biosynthesis uroporphyrinogen III synthase" evidence="8">
    <location>
        <begin position="15"/>
        <end position="232"/>
    </location>
</feature>
<evidence type="ECO:0000256" key="3">
    <source>
        <dbReference type="ARBA" id="ARBA00013109"/>
    </source>
</evidence>
<dbReference type="PANTHER" id="PTHR38042">
    <property type="entry name" value="UROPORPHYRINOGEN-III SYNTHASE, CHLOROPLASTIC"/>
    <property type="match status" value="1"/>
</dbReference>
<dbReference type="EC" id="4.2.1.75" evidence="3 7"/>
<comment type="similarity">
    <text evidence="2 7">Belongs to the uroporphyrinogen-III synthase family.</text>
</comment>
<dbReference type="Gene3D" id="3.40.50.10090">
    <property type="match status" value="2"/>
</dbReference>
<dbReference type="Proteomes" id="UP000639772">
    <property type="component" value="Unassembled WGS sequence"/>
</dbReference>
<dbReference type="UniPathway" id="UPA00251">
    <property type="reaction ID" value="UER00320"/>
</dbReference>
<dbReference type="GO" id="GO:0004852">
    <property type="term" value="F:uroporphyrinogen-III synthase activity"/>
    <property type="evidence" value="ECO:0007669"/>
    <property type="project" value="UniProtKB-UniRule"/>
</dbReference>
<evidence type="ECO:0000256" key="5">
    <source>
        <dbReference type="ARBA" id="ARBA00023244"/>
    </source>
</evidence>
<dbReference type="GO" id="GO:0006782">
    <property type="term" value="P:protoporphyrinogen IX biosynthetic process"/>
    <property type="evidence" value="ECO:0007669"/>
    <property type="project" value="UniProtKB-UniRule"/>
</dbReference>
<dbReference type="InterPro" id="IPR039793">
    <property type="entry name" value="UROS/Hem4"/>
</dbReference>
<organism evidence="9 10">
    <name type="scientific">Vanilla planifolia</name>
    <name type="common">Vanilla</name>
    <dbReference type="NCBI Taxonomy" id="51239"/>
    <lineage>
        <taxon>Eukaryota</taxon>
        <taxon>Viridiplantae</taxon>
        <taxon>Streptophyta</taxon>
        <taxon>Embryophyta</taxon>
        <taxon>Tracheophyta</taxon>
        <taxon>Spermatophyta</taxon>
        <taxon>Magnoliopsida</taxon>
        <taxon>Liliopsida</taxon>
        <taxon>Asparagales</taxon>
        <taxon>Orchidaceae</taxon>
        <taxon>Vanilloideae</taxon>
        <taxon>Vanilleae</taxon>
        <taxon>Vanilla</taxon>
    </lineage>
</organism>
<dbReference type="GO" id="GO:0009507">
    <property type="term" value="C:chloroplast"/>
    <property type="evidence" value="ECO:0007669"/>
    <property type="project" value="TreeGrafter"/>
</dbReference>
<dbReference type="InterPro" id="IPR036108">
    <property type="entry name" value="4pyrrol_syn_uPrphyn_synt_sf"/>
</dbReference>
<dbReference type="GO" id="GO:0006780">
    <property type="term" value="P:uroporphyrinogen III biosynthetic process"/>
    <property type="evidence" value="ECO:0007669"/>
    <property type="project" value="UniProtKB-UniRule"/>
</dbReference>
<dbReference type="Pfam" id="PF02602">
    <property type="entry name" value="HEM4"/>
    <property type="match status" value="1"/>
</dbReference>
<comment type="caution">
    <text evidence="9">The sequence shown here is derived from an EMBL/GenBank/DDBJ whole genome shotgun (WGS) entry which is preliminary data.</text>
</comment>
<evidence type="ECO:0000256" key="1">
    <source>
        <dbReference type="ARBA" id="ARBA00004772"/>
    </source>
</evidence>
<evidence type="ECO:0000256" key="7">
    <source>
        <dbReference type="RuleBase" id="RU366031"/>
    </source>
</evidence>
<evidence type="ECO:0000313" key="10">
    <source>
        <dbReference type="Proteomes" id="UP000639772"/>
    </source>
</evidence>
<evidence type="ECO:0000313" key="9">
    <source>
        <dbReference type="EMBL" id="KAG0482821.1"/>
    </source>
</evidence>
<dbReference type="CDD" id="cd06578">
    <property type="entry name" value="HemD"/>
    <property type="match status" value="1"/>
</dbReference>
<dbReference type="FunFam" id="3.40.50.10090:FF:000009">
    <property type="entry name" value="Uroporphyrinogen-III synthase, chloroplastic"/>
    <property type="match status" value="1"/>
</dbReference>
<proteinExistence type="inferred from homology"/>
<accession>A0A835R509</accession>
<comment type="pathway">
    <text evidence="1 7">Porphyrin-containing compound metabolism; protoporphyrin-IX biosynthesis; coproporphyrinogen-III from 5-aminolevulinate: step 3/4.</text>
</comment>
<evidence type="ECO:0000256" key="2">
    <source>
        <dbReference type="ARBA" id="ARBA00008133"/>
    </source>
</evidence>
<reference evidence="9 10" key="1">
    <citation type="journal article" date="2020" name="Nat. Food">
        <title>A phased Vanilla planifolia genome enables genetic improvement of flavour and production.</title>
        <authorList>
            <person name="Hasing T."/>
            <person name="Tang H."/>
            <person name="Brym M."/>
            <person name="Khazi F."/>
            <person name="Huang T."/>
            <person name="Chambers A.H."/>
        </authorList>
    </citation>
    <scope>NUCLEOTIDE SEQUENCE [LARGE SCALE GENOMIC DNA]</scope>
    <source>
        <tissue evidence="9">Leaf</tissue>
    </source>
</reference>
<evidence type="ECO:0000256" key="4">
    <source>
        <dbReference type="ARBA" id="ARBA00023239"/>
    </source>
</evidence>
<name>A0A835R509_VANPL</name>
<keyword evidence="5 7" id="KW-0627">Porphyrin biosynthesis</keyword>
<dbReference type="InterPro" id="IPR003754">
    <property type="entry name" value="4pyrrol_synth_uPrphyn_synth"/>
</dbReference>
<dbReference type="AlphaFoldDB" id="A0A835R509"/>
<evidence type="ECO:0000256" key="6">
    <source>
        <dbReference type="ARBA" id="ARBA00048617"/>
    </source>
</evidence>
<evidence type="ECO:0000259" key="8">
    <source>
        <dbReference type="Pfam" id="PF02602"/>
    </source>
</evidence>
<gene>
    <name evidence="9" type="ORF">HPP92_010905</name>
</gene>
<comment type="catalytic activity">
    <reaction evidence="6 7">
        <text>hydroxymethylbilane = uroporphyrinogen III + H2O</text>
        <dbReference type="Rhea" id="RHEA:18965"/>
        <dbReference type="ChEBI" id="CHEBI:15377"/>
        <dbReference type="ChEBI" id="CHEBI:57308"/>
        <dbReference type="ChEBI" id="CHEBI:57845"/>
        <dbReference type="EC" id="4.2.1.75"/>
    </reaction>
</comment>
<comment type="function">
    <text evidence="7">Catalyzes cyclization of the linear tetrapyrrole, hydroxymethylbilane, to the macrocyclic uroporphyrinogen III.</text>
</comment>